<dbReference type="OrthoDB" id="12035at10239"/>
<organism evidence="1 2">
    <name type="scientific">Agrotis segetum nuclear polyhedrosis virus</name>
    <name type="common">AsNPV</name>
    <dbReference type="NCBI Taxonomy" id="1962501"/>
    <lineage>
        <taxon>Viruses</taxon>
        <taxon>Viruses incertae sedis</taxon>
        <taxon>Naldaviricetes</taxon>
        <taxon>Lefavirales</taxon>
        <taxon>Baculoviridae</taxon>
        <taxon>Alphabaculovirus</taxon>
        <taxon>Alphabaculovirus agsegetum</taxon>
    </lineage>
</organism>
<organismHost>
    <name type="scientific">Lepidoptera</name>
    <name type="common">moths &amp; butterflies</name>
    <dbReference type="NCBI Taxonomy" id="7088"/>
</organismHost>
<name>Q287R3_NPVAS</name>
<sequence length="335" mass="37851">MTLSTLYILCAERVVEIILTTSGPLAARYSQFLKQSFSLPDITINYISSVGEFASVNFKDTLRCTNCWRVQLTRPDAVNYCGLDMTVDDSIYVCSLPNLGRDSMRLDIEAGTYTLSAFHDGYLLRRTTTDTTMHNPSSESSAGNLSMDDLAHVFSAQSHHCGLSCKTVVDVSDIFADDWRARLFDDYFGKSLDNNFFCCSYPIYESMRSFFVLRQSVAILNCIPVLLYLNRVVSVDDLPHISLSCRTPIEDVIGVSVCFYVYHACYGRIGLAVQQQRFCGIIAHVNVLWNQNQTALGNFRVSDFSVYGARVPYVCKFNPCHCYYSKENFVNKIKQ</sequence>
<dbReference type="EMBL" id="DQ123841">
    <property type="protein sequence ID" value="AAZ38175.1"/>
    <property type="molecule type" value="Genomic_DNA"/>
</dbReference>
<dbReference type="KEGG" id="vg:3974349"/>
<dbReference type="Proteomes" id="UP000204644">
    <property type="component" value="Segment"/>
</dbReference>
<keyword evidence="2" id="KW-1185">Reference proteome</keyword>
<protein>
    <submittedName>
        <fullName evidence="1">ORF-9</fullName>
    </submittedName>
</protein>
<proteinExistence type="predicted"/>
<dbReference type="GeneID" id="3974349"/>
<evidence type="ECO:0000313" key="2">
    <source>
        <dbReference type="Proteomes" id="UP000204644"/>
    </source>
</evidence>
<reference evidence="1 2" key="2">
    <citation type="journal article" date="2006" name="J. Gen. Virol.">
        <title>Genome sequence of an enhancin gene-rich nucleopolyhedrovirus (NPV) from Agrotis segetum: collinearity with Spodoptera exigua multiple NPV.</title>
        <authorList>
            <person name="Jakubowska A.K."/>
            <person name="Peters S.A."/>
            <person name="Ziemnicka J."/>
            <person name="Vlak J.M."/>
            <person name="van Oers M.M."/>
        </authorList>
    </citation>
    <scope>NUCLEOTIDE SEQUENCE [LARGE SCALE GENOMIC DNA]</scope>
</reference>
<evidence type="ECO:0000313" key="1">
    <source>
        <dbReference type="EMBL" id="AAZ38175.1"/>
    </source>
</evidence>
<dbReference type="RefSeq" id="YP_529679.1">
    <property type="nucleotide sequence ID" value="NC_007921.1"/>
</dbReference>
<reference evidence="2" key="1">
    <citation type="journal article" date="2005" name="J. Invertebr. Pathol.">
        <title>Molecular characterization of Agrotis segetum nucleopolyhedrovirus from Poland.</title>
        <authorList>
            <person name="Jakubowska A."/>
            <person name="van Oers M.M."/>
            <person name="Ziemnicka J."/>
            <person name="Lipa J.J."/>
            <person name="Vlak J.M."/>
        </authorList>
    </citation>
    <scope>NUCLEOTIDE SEQUENCE [LARGE SCALE GENOMIC DNA]</scope>
</reference>
<accession>Q287R3</accession>